<keyword evidence="2" id="KW-0378">Hydrolase</keyword>
<dbReference type="PANTHER" id="PTHR43798:SF33">
    <property type="entry name" value="HYDROLASE, PUTATIVE (AFU_ORTHOLOGUE AFUA_2G14860)-RELATED"/>
    <property type="match status" value="1"/>
</dbReference>
<dbReference type="PANTHER" id="PTHR43798">
    <property type="entry name" value="MONOACYLGLYCEROL LIPASE"/>
    <property type="match status" value="1"/>
</dbReference>
<dbReference type="InterPro" id="IPR029058">
    <property type="entry name" value="AB_hydrolase_fold"/>
</dbReference>
<dbReference type="EMBL" id="JBHUFU010000001">
    <property type="protein sequence ID" value="MFD1828744.1"/>
    <property type="molecule type" value="Genomic_DNA"/>
</dbReference>
<accession>A0ABW4PEL2</accession>
<dbReference type="InterPro" id="IPR050266">
    <property type="entry name" value="AB_hydrolase_sf"/>
</dbReference>
<proteinExistence type="predicted"/>
<dbReference type="RefSeq" id="WP_380896520.1">
    <property type="nucleotide sequence ID" value="NZ_JBHUFU010000001.1"/>
</dbReference>
<evidence type="ECO:0000313" key="3">
    <source>
        <dbReference type="Proteomes" id="UP001597365"/>
    </source>
</evidence>
<sequence length="300" mass="31041">MTVRGGRGARELRVPVRGGELAVSHWPGAGEPVVALHGITANGRAFGALAEALDVPLHAPDLRGRAGSAGLPGPYGLGTHVEDVLALLDHLGLERAVLVGHSMGAFTAALAAARHPDRIAGAVLVDGGVGFPAPEGTDIDGLLEAVIGPAMRRLSMTFPDREAYRAFFREHPALGPHWCDAVREQVDRDLVGREPALRSSCVLDAVRADGADVLADPEVLGAVRAASAAVPLVLLWAERGMLDEPQGLYDEQRLAAAGLGPRGDVGGVDVRCVPGANHYSVILTPGATGAIRAALRDLAS</sequence>
<evidence type="ECO:0000259" key="1">
    <source>
        <dbReference type="Pfam" id="PF00561"/>
    </source>
</evidence>
<reference evidence="3" key="1">
    <citation type="journal article" date="2019" name="Int. J. Syst. Evol. Microbiol.">
        <title>The Global Catalogue of Microorganisms (GCM) 10K type strain sequencing project: providing services to taxonomists for standard genome sequencing and annotation.</title>
        <authorList>
            <consortium name="The Broad Institute Genomics Platform"/>
            <consortium name="The Broad Institute Genome Sequencing Center for Infectious Disease"/>
            <person name="Wu L."/>
            <person name="Ma J."/>
        </authorList>
    </citation>
    <scope>NUCLEOTIDE SEQUENCE [LARGE SCALE GENOMIC DNA]</scope>
    <source>
        <strain evidence="3">CGMCC 4.7455</strain>
    </source>
</reference>
<keyword evidence="3" id="KW-1185">Reference proteome</keyword>
<dbReference type="Pfam" id="PF00561">
    <property type="entry name" value="Abhydrolase_1"/>
    <property type="match status" value="1"/>
</dbReference>
<dbReference type="GO" id="GO:0016787">
    <property type="term" value="F:hydrolase activity"/>
    <property type="evidence" value="ECO:0007669"/>
    <property type="project" value="UniProtKB-KW"/>
</dbReference>
<comment type="caution">
    <text evidence="2">The sequence shown here is derived from an EMBL/GenBank/DDBJ whole genome shotgun (WGS) entry which is preliminary data.</text>
</comment>
<dbReference type="InterPro" id="IPR000073">
    <property type="entry name" value="AB_hydrolase_1"/>
</dbReference>
<feature type="domain" description="AB hydrolase-1" evidence="1">
    <location>
        <begin position="32"/>
        <end position="183"/>
    </location>
</feature>
<name>A0ABW4PEL2_9ACTN</name>
<protein>
    <submittedName>
        <fullName evidence="2">Alpha/beta hydrolase</fullName>
    </submittedName>
</protein>
<evidence type="ECO:0000313" key="2">
    <source>
        <dbReference type="EMBL" id="MFD1828744.1"/>
    </source>
</evidence>
<organism evidence="2 3">
    <name type="scientific">Streptomyces desertarenae</name>
    <dbReference type="NCBI Taxonomy" id="2666184"/>
    <lineage>
        <taxon>Bacteria</taxon>
        <taxon>Bacillati</taxon>
        <taxon>Actinomycetota</taxon>
        <taxon>Actinomycetes</taxon>
        <taxon>Kitasatosporales</taxon>
        <taxon>Streptomycetaceae</taxon>
        <taxon>Streptomyces</taxon>
    </lineage>
</organism>
<dbReference type="Proteomes" id="UP001597365">
    <property type="component" value="Unassembled WGS sequence"/>
</dbReference>
<dbReference type="Gene3D" id="3.40.50.1820">
    <property type="entry name" value="alpha/beta hydrolase"/>
    <property type="match status" value="1"/>
</dbReference>
<dbReference type="SUPFAM" id="SSF53474">
    <property type="entry name" value="alpha/beta-Hydrolases"/>
    <property type="match status" value="1"/>
</dbReference>
<gene>
    <name evidence="2" type="ORF">ACFSJS_03570</name>
</gene>